<name>A0ABR1GBB5_AURAN</name>
<gene>
    <name evidence="2" type="ORF">SO694_00001175</name>
</gene>
<evidence type="ECO:0008006" key="4">
    <source>
        <dbReference type="Google" id="ProtNLM"/>
    </source>
</evidence>
<evidence type="ECO:0000313" key="2">
    <source>
        <dbReference type="EMBL" id="KAK7253247.1"/>
    </source>
</evidence>
<keyword evidence="3" id="KW-1185">Reference proteome</keyword>
<evidence type="ECO:0000313" key="3">
    <source>
        <dbReference type="Proteomes" id="UP001363151"/>
    </source>
</evidence>
<dbReference type="EMBL" id="JBBJCI010000035">
    <property type="protein sequence ID" value="KAK7253247.1"/>
    <property type="molecule type" value="Genomic_DNA"/>
</dbReference>
<organism evidence="2 3">
    <name type="scientific">Aureococcus anophagefferens</name>
    <name type="common">Harmful bloom alga</name>
    <dbReference type="NCBI Taxonomy" id="44056"/>
    <lineage>
        <taxon>Eukaryota</taxon>
        <taxon>Sar</taxon>
        <taxon>Stramenopiles</taxon>
        <taxon>Ochrophyta</taxon>
        <taxon>Pelagophyceae</taxon>
        <taxon>Pelagomonadales</taxon>
        <taxon>Pelagomonadaceae</taxon>
        <taxon>Aureococcus</taxon>
    </lineage>
</organism>
<accession>A0ABR1GBB5</accession>
<reference evidence="2 3" key="1">
    <citation type="submission" date="2024-03" db="EMBL/GenBank/DDBJ databases">
        <title>Aureococcus anophagefferens CCMP1851 and Kratosvirus quantuckense: Draft genome of a second virus-susceptible host strain in the model system.</title>
        <authorList>
            <person name="Chase E."/>
            <person name="Truchon A.R."/>
            <person name="Schepens W."/>
            <person name="Wilhelm S.W."/>
        </authorList>
    </citation>
    <scope>NUCLEOTIDE SEQUENCE [LARGE SCALE GENOMIC DNA]</scope>
    <source>
        <strain evidence="2 3">CCMP1851</strain>
    </source>
</reference>
<comment type="caution">
    <text evidence="2">The sequence shown here is derived from an EMBL/GenBank/DDBJ whole genome shotgun (WGS) entry which is preliminary data.</text>
</comment>
<proteinExistence type="predicted"/>
<protein>
    <recommendedName>
        <fullName evidence="4">Arrestin-like N-terminal domain-containing protein</fullName>
    </recommendedName>
</protein>
<sequence length="431" mass="46816">MGWLDGMSLELTLEGDECLRFVDDPYLKPFNEYGEVGCYKHDGVIRGRVTAKASTKLPVYVNQITIAFEQFSTYNKSIEGHTLAFREWTVADSENLKLDDRGATLPFEIDLSEVYPRDGLRPTYAGTLYYIRHQIFAKAHKPWYSFSGGFVEARAPVHLLRVHSAPARSVAALPGLPPPHILTLDDVAPGATVVFDYGKNCHDLDGAIAGDVVFRGLGDAKVAFAKVELVKVEFAELLSMDTAVWTSVWTTVLHPAKASKGWLKNKVVKSEEEDGDDAVELVEPGGMGGDVFIPPASAGGFSEDRTFSVTCDLAGLDPDGDGRGRSLTPSYRKLALENVPDIATDAAEPRSPSKSAACSPTGGADMDDARTFPDADDDWEFDVGGEGVAETAYFLKLTAITAAGAKCWATKKIYLYKSKANTLQKTIEIDL</sequence>
<evidence type="ECO:0000256" key="1">
    <source>
        <dbReference type="SAM" id="MobiDB-lite"/>
    </source>
</evidence>
<feature type="region of interest" description="Disordered" evidence="1">
    <location>
        <begin position="345"/>
        <end position="365"/>
    </location>
</feature>
<dbReference type="Proteomes" id="UP001363151">
    <property type="component" value="Unassembled WGS sequence"/>
</dbReference>